<dbReference type="EMBL" id="JALGAR010000005">
    <property type="protein sequence ID" value="MCI4659321.1"/>
    <property type="molecule type" value="Genomic_DNA"/>
</dbReference>
<protein>
    <recommendedName>
        <fullName evidence="3">Lipoprotein</fullName>
    </recommendedName>
</protein>
<name>A0AA41QX61_9MICO</name>
<comment type="caution">
    <text evidence="1">The sequence shown here is derived from an EMBL/GenBank/DDBJ whole genome shotgun (WGS) entry which is preliminary data.</text>
</comment>
<gene>
    <name evidence="1" type="ORF">MQH31_16065</name>
</gene>
<sequence length="243" mass="24972">MTVRGALSGNRDVLAVLVLTVGVVLLTGCSGQAGPPSATISPLATTTTESAQPAAAKVTNLVLSATSIELQNASGTSVSTFDYFQPPDELVSALTTALGSTPLVGAWGEDDKHSGITYTWGDFALRDSNRVADGETRNCPNSSFSVAAETVNGIHISTVDGIAVGDNAAELRARYPDSSWTNAPADEPQGDSVELHIAVGQVTLPPCEESGGNSDRTYSVRLDATDPLGPITGIWGPSADWGA</sequence>
<proteinExistence type="predicted"/>
<dbReference type="AlphaFoldDB" id="A0AA41QX61"/>
<evidence type="ECO:0000313" key="1">
    <source>
        <dbReference type="EMBL" id="MCI4659321.1"/>
    </source>
</evidence>
<dbReference type="PROSITE" id="PS51257">
    <property type="entry name" value="PROKAR_LIPOPROTEIN"/>
    <property type="match status" value="1"/>
</dbReference>
<organism evidence="1 2">
    <name type="scientific">Cryobacterium zhongshanensis</name>
    <dbReference type="NCBI Taxonomy" id="2928153"/>
    <lineage>
        <taxon>Bacteria</taxon>
        <taxon>Bacillati</taxon>
        <taxon>Actinomycetota</taxon>
        <taxon>Actinomycetes</taxon>
        <taxon>Micrococcales</taxon>
        <taxon>Microbacteriaceae</taxon>
        <taxon>Cryobacterium</taxon>
    </lineage>
</organism>
<reference evidence="1" key="1">
    <citation type="submission" date="2022-03" db="EMBL/GenBank/DDBJ databases">
        <title>Cryobacterium sp. nov. strain ZS14-85, isolated from Antarctic soil.</title>
        <authorList>
            <person name="Li J."/>
            <person name="Niu G."/>
        </authorList>
    </citation>
    <scope>NUCLEOTIDE SEQUENCE</scope>
    <source>
        <strain evidence="1">ZS14-85</strain>
    </source>
</reference>
<keyword evidence="2" id="KW-1185">Reference proteome</keyword>
<evidence type="ECO:0008006" key="3">
    <source>
        <dbReference type="Google" id="ProtNLM"/>
    </source>
</evidence>
<dbReference type="Proteomes" id="UP001165341">
    <property type="component" value="Unassembled WGS sequence"/>
</dbReference>
<accession>A0AA41QX61</accession>
<dbReference type="RefSeq" id="WP_243012871.1">
    <property type="nucleotide sequence ID" value="NZ_JALGAR010000005.1"/>
</dbReference>
<evidence type="ECO:0000313" key="2">
    <source>
        <dbReference type="Proteomes" id="UP001165341"/>
    </source>
</evidence>